<name>C5BI76_TERTT</name>
<dbReference type="InterPro" id="IPR025158">
    <property type="entry name" value="Mg_chelat-rel_C"/>
</dbReference>
<dbReference type="InterPro" id="IPR014721">
    <property type="entry name" value="Ribsml_uS5_D2-typ_fold_subgr"/>
</dbReference>
<accession>C5BI76</accession>
<dbReference type="EMBL" id="CP001614">
    <property type="protein sequence ID" value="ACR11641.1"/>
    <property type="molecule type" value="Genomic_DNA"/>
</dbReference>
<sequence>MSLAIVYTRAQLGIESPLVTVETHLSGGLPGFTIVGLPEAAVKESKDRVRSALLNSHFEFPQQRITVNLAPADLPKEGGRYDLAIALGILAASGQIPDQTLENYEFIGELALSGDLRRIRGAIPVAIACGNENRTLVLPSENATEAALSKKTDVLIAPNLLSVCAHLHQREPLTPPEKPLTHEAFYPIDMADVKGQAQARRALEIAASGGHNLLFYGPPGTGKSMLASRLPTIMPPLNDDEALEVAAIKSVSSHTSGGDWLARPFRSPHHTSSGVALVGGGTHPRPGEISLSHKGVLFLDELPEFPRQVLEVLREPLESGKICVSRASAQVEFPARFQLIAAMNPCPCGFLNDGTGRCRCTPQQISRYRDKISGPLLDRIDLQIHVASIPLEELQKKAEGESSCTIRKRVMRTRARQLMRQGKPNAELQGKELARYCDLGKQEAQLLATALQRLHLSARAYDRVLRVARTIADMNECDKISTVHVSEALGYRNLDRANVEPMKPRPLGVSEY</sequence>
<dbReference type="eggNOG" id="COG0606">
    <property type="taxonomic scope" value="Bacteria"/>
</dbReference>
<dbReference type="InterPro" id="IPR020568">
    <property type="entry name" value="Ribosomal_Su5_D2-typ_SF"/>
</dbReference>
<evidence type="ECO:0000259" key="2">
    <source>
        <dbReference type="SMART" id="SM00382"/>
    </source>
</evidence>
<dbReference type="InterPro" id="IPR003593">
    <property type="entry name" value="AAA+_ATPase"/>
</dbReference>
<dbReference type="KEGG" id="ttu:TERTU_4252"/>
<dbReference type="Pfam" id="PF01078">
    <property type="entry name" value="Mg_chelatase"/>
    <property type="match status" value="1"/>
</dbReference>
<dbReference type="PANTHER" id="PTHR32039:SF7">
    <property type="entry name" value="COMPETENCE PROTEIN COMM"/>
    <property type="match status" value="1"/>
</dbReference>
<dbReference type="SUPFAM" id="SSF52540">
    <property type="entry name" value="P-loop containing nucleoside triphosphate hydrolases"/>
    <property type="match status" value="1"/>
</dbReference>
<dbReference type="PANTHER" id="PTHR32039">
    <property type="entry name" value="MAGNESIUM-CHELATASE SUBUNIT CHLI"/>
    <property type="match status" value="1"/>
</dbReference>
<protein>
    <submittedName>
        <fullName evidence="3">Mg chelatase</fullName>
    </submittedName>
</protein>
<dbReference type="NCBIfam" id="TIGR00368">
    <property type="entry name" value="YifB family Mg chelatase-like AAA ATPase"/>
    <property type="match status" value="1"/>
</dbReference>
<dbReference type="RefSeq" id="WP_015817753.1">
    <property type="nucleotide sequence ID" value="NC_012997.1"/>
</dbReference>
<keyword evidence="4" id="KW-1185">Reference proteome</keyword>
<organism evidence="3 4">
    <name type="scientific">Teredinibacter turnerae (strain ATCC 39867 / T7901)</name>
    <dbReference type="NCBI Taxonomy" id="377629"/>
    <lineage>
        <taxon>Bacteria</taxon>
        <taxon>Pseudomonadati</taxon>
        <taxon>Pseudomonadota</taxon>
        <taxon>Gammaproteobacteria</taxon>
        <taxon>Cellvibrionales</taxon>
        <taxon>Cellvibrionaceae</taxon>
        <taxon>Teredinibacter</taxon>
    </lineage>
</organism>
<dbReference type="Pfam" id="PF13541">
    <property type="entry name" value="ChlI"/>
    <property type="match status" value="1"/>
</dbReference>
<dbReference type="NCBIfam" id="NF007365">
    <property type="entry name" value="PRK09862.1"/>
    <property type="match status" value="1"/>
</dbReference>
<dbReference type="HOGENOM" id="CLU_026145_1_1_6"/>
<reference evidence="3 4" key="1">
    <citation type="journal article" date="2009" name="PLoS ONE">
        <title>The complete genome of Teredinibacter turnerae T7901: an intracellular endosymbiont of marine wood-boring bivalves (shipworms).</title>
        <authorList>
            <person name="Yang J.C."/>
            <person name="Madupu R."/>
            <person name="Durkin A.S."/>
            <person name="Ekborg N.A."/>
            <person name="Pedamallu C.S."/>
            <person name="Hostetler J.B."/>
            <person name="Radune D."/>
            <person name="Toms B.S."/>
            <person name="Henrissat B."/>
            <person name="Coutinho P.M."/>
            <person name="Schwarz S."/>
            <person name="Field L."/>
            <person name="Trindade-Silva A.E."/>
            <person name="Soares C.A.G."/>
            <person name="Elshahawi S."/>
            <person name="Hanora A."/>
            <person name="Schmidt E.W."/>
            <person name="Haygood M.G."/>
            <person name="Posfai J."/>
            <person name="Benner J."/>
            <person name="Madinger C."/>
            <person name="Nove J."/>
            <person name="Anton B."/>
            <person name="Chaudhary K."/>
            <person name="Foster J."/>
            <person name="Holman A."/>
            <person name="Kumar S."/>
            <person name="Lessard P.A."/>
            <person name="Luyten Y.A."/>
            <person name="Slatko B."/>
            <person name="Wood N."/>
            <person name="Wu B."/>
            <person name="Teplitski M."/>
            <person name="Mougous J.D."/>
            <person name="Ward N."/>
            <person name="Eisen J.A."/>
            <person name="Badger J.H."/>
            <person name="Distel D.L."/>
        </authorList>
    </citation>
    <scope>NUCLEOTIDE SEQUENCE [LARGE SCALE GENOMIC DNA]</scope>
    <source>
        <strain evidence="4">ATCC 39867 / T7901</strain>
    </source>
</reference>
<dbReference type="Proteomes" id="UP000009080">
    <property type="component" value="Chromosome"/>
</dbReference>
<evidence type="ECO:0000256" key="1">
    <source>
        <dbReference type="ARBA" id="ARBA00006354"/>
    </source>
</evidence>
<dbReference type="Gene3D" id="3.30.230.10">
    <property type="match status" value="1"/>
</dbReference>
<comment type="similarity">
    <text evidence="1">Belongs to the Mg-chelatase subunits D/I family. ComM subfamily.</text>
</comment>
<dbReference type="GO" id="GO:0005524">
    <property type="term" value="F:ATP binding"/>
    <property type="evidence" value="ECO:0007669"/>
    <property type="project" value="InterPro"/>
</dbReference>
<dbReference type="Pfam" id="PF13335">
    <property type="entry name" value="Mg_chelatase_C"/>
    <property type="match status" value="1"/>
</dbReference>
<dbReference type="OrthoDB" id="9813147at2"/>
<evidence type="ECO:0000313" key="4">
    <source>
        <dbReference type="Proteomes" id="UP000009080"/>
    </source>
</evidence>
<feature type="domain" description="AAA+ ATPase" evidence="2">
    <location>
        <begin position="209"/>
        <end position="390"/>
    </location>
</feature>
<dbReference type="SUPFAM" id="SSF54211">
    <property type="entry name" value="Ribosomal protein S5 domain 2-like"/>
    <property type="match status" value="1"/>
</dbReference>
<dbReference type="SMART" id="SM00382">
    <property type="entry name" value="AAA"/>
    <property type="match status" value="1"/>
</dbReference>
<dbReference type="STRING" id="377629.TERTU_4252"/>
<evidence type="ECO:0000313" key="3">
    <source>
        <dbReference type="EMBL" id="ACR11641.1"/>
    </source>
</evidence>
<dbReference type="InterPro" id="IPR004482">
    <property type="entry name" value="Mg_chelat-rel"/>
</dbReference>
<dbReference type="InterPro" id="IPR027417">
    <property type="entry name" value="P-loop_NTPase"/>
</dbReference>
<dbReference type="Gene3D" id="3.40.50.300">
    <property type="entry name" value="P-loop containing nucleotide triphosphate hydrolases"/>
    <property type="match status" value="1"/>
</dbReference>
<dbReference type="InterPro" id="IPR045006">
    <property type="entry name" value="CHLI-like"/>
</dbReference>
<dbReference type="InterPro" id="IPR000523">
    <property type="entry name" value="Mg_chelatse_chII-like_cat_dom"/>
</dbReference>
<dbReference type="AlphaFoldDB" id="C5BI76"/>
<gene>
    <name evidence="3" type="ordered locus">TERTU_4252</name>
</gene>
<proteinExistence type="inferred from homology"/>